<reference evidence="3 4" key="2">
    <citation type="submission" date="2019-01" db="EMBL/GenBank/DDBJ databases">
        <title>Tautonia sociabilis, a novel thermotolerant planctomycete of Isosphaeraceae family, isolated from a 4000 m deep subterranean habitat.</title>
        <authorList>
            <person name="Kovaleva O.L."/>
            <person name="Elcheninov A.G."/>
            <person name="Van Heerden E."/>
            <person name="Toshchakov S.V."/>
            <person name="Novikov A."/>
            <person name="Bonch-Osmolovskaya E.A."/>
            <person name="Kublanov I.V."/>
        </authorList>
    </citation>
    <scope>NUCLEOTIDE SEQUENCE [LARGE SCALE GENOMIC DNA]</scope>
    <source>
        <strain evidence="3 4">GM2012</strain>
    </source>
</reference>
<feature type="transmembrane region" description="Helical" evidence="2">
    <location>
        <begin position="222"/>
        <end position="241"/>
    </location>
</feature>
<protein>
    <submittedName>
        <fullName evidence="3">Peptidase</fullName>
    </submittedName>
</protein>
<dbReference type="AlphaFoldDB" id="A0A432MK69"/>
<keyword evidence="4" id="KW-1185">Reference proteome</keyword>
<keyword evidence="2" id="KW-1133">Transmembrane helix</keyword>
<name>A0A432MK69_9BACT</name>
<feature type="transmembrane region" description="Helical" evidence="2">
    <location>
        <begin position="189"/>
        <end position="215"/>
    </location>
</feature>
<dbReference type="Proteomes" id="UP000280296">
    <property type="component" value="Unassembled WGS sequence"/>
</dbReference>
<dbReference type="RefSeq" id="WP_126725324.1">
    <property type="nucleotide sequence ID" value="NZ_RYZH01000017.1"/>
</dbReference>
<evidence type="ECO:0000313" key="3">
    <source>
        <dbReference type="EMBL" id="RUL87803.1"/>
    </source>
</evidence>
<dbReference type="Pfam" id="PF16357">
    <property type="entry name" value="PepSY_TM_like_2"/>
    <property type="match status" value="1"/>
</dbReference>
<gene>
    <name evidence="3" type="ORF">TsocGM_10615</name>
</gene>
<dbReference type="PANTHER" id="PTHR40115">
    <property type="entry name" value="INNER MEMBRANE PROTEIN WITH PEPSY TM HELIX"/>
    <property type="match status" value="1"/>
</dbReference>
<organism evidence="3 4">
    <name type="scientific">Tautonia sociabilis</name>
    <dbReference type="NCBI Taxonomy" id="2080755"/>
    <lineage>
        <taxon>Bacteria</taxon>
        <taxon>Pseudomonadati</taxon>
        <taxon>Planctomycetota</taxon>
        <taxon>Planctomycetia</taxon>
        <taxon>Isosphaerales</taxon>
        <taxon>Isosphaeraceae</taxon>
        <taxon>Tautonia</taxon>
    </lineage>
</organism>
<evidence type="ECO:0000313" key="4">
    <source>
        <dbReference type="Proteomes" id="UP000280296"/>
    </source>
</evidence>
<accession>A0A432MK69</accession>
<dbReference type="EMBL" id="RYZH01000017">
    <property type="protein sequence ID" value="RUL87803.1"/>
    <property type="molecule type" value="Genomic_DNA"/>
</dbReference>
<dbReference type="OrthoDB" id="27171at2"/>
<evidence type="ECO:0000256" key="1">
    <source>
        <dbReference type="SAM" id="MobiDB-lite"/>
    </source>
</evidence>
<keyword evidence="2" id="KW-0472">Membrane</keyword>
<comment type="caution">
    <text evidence="3">The sequence shown here is derived from an EMBL/GenBank/DDBJ whole genome shotgun (WGS) entry which is preliminary data.</text>
</comment>
<feature type="region of interest" description="Disordered" evidence="1">
    <location>
        <begin position="1"/>
        <end position="35"/>
    </location>
</feature>
<dbReference type="InterPro" id="IPR032307">
    <property type="entry name" value="PepSY_TM-like_2"/>
</dbReference>
<dbReference type="PANTHER" id="PTHR40115:SF1">
    <property type="entry name" value="INNER MEMBRANE PROTEIN WITH PEPSY TM HELIX"/>
    <property type="match status" value="1"/>
</dbReference>
<sequence length="242" mass="26083">MSRSSPPPSNTGERPTIEPASSVAPAPARARARGRGPGRTLGIRVAAFFRWLHIYLSMFGLASVLFFSVTGLTLNHPDWFYGTAERIEEAEGRIDLDWLHRDVPDGSPEEDRVDRLRVVEFLRAEHGVGGALTEFSVDEYECFVTFKGPGYSADAQIDRETGSYVLTETALGPVAVLNDLHKGRDTGPVWSLAIDVSAVVLTVISLSGLVLLLYLKLRRSPGLAVALVGGAVVVGVVLMGVP</sequence>
<reference evidence="3 4" key="1">
    <citation type="submission" date="2018-12" db="EMBL/GenBank/DDBJ databases">
        <authorList>
            <person name="Toschakov S.V."/>
        </authorList>
    </citation>
    <scope>NUCLEOTIDE SEQUENCE [LARGE SCALE GENOMIC DNA]</scope>
    <source>
        <strain evidence="3 4">GM2012</strain>
    </source>
</reference>
<proteinExistence type="predicted"/>
<feature type="transmembrane region" description="Helical" evidence="2">
    <location>
        <begin position="54"/>
        <end position="74"/>
    </location>
</feature>
<keyword evidence="2" id="KW-0812">Transmembrane</keyword>
<evidence type="ECO:0000256" key="2">
    <source>
        <dbReference type="SAM" id="Phobius"/>
    </source>
</evidence>